<accession>A0AAU2H2D3</accession>
<feature type="compositionally biased region" description="Gly residues" evidence="1">
    <location>
        <begin position="68"/>
        <end position="78"/>
    </location>
</feature>
<gene>
    <name evidence="3" type="ORF">OHV25_20270</name>
</gene>
<evidence type="ECO:0000313" key="3">
    <source>
        <dbReference type="EMBL" id="WTU41748.1"/>
    </source>
</evidence>
<dbReference type="AlphaFoldDB" id="A0AAU2H2D3"/>
<sequence length="226" mass="22956">MSSSVMHRGGRVKLASVGLVVVGSLALSACNGDDGSDASVGGATPKPSTPSSAPSSSAPSTQPSAPAGDGGAAGGQAKGGQTFKFGQAAQFPFKYGTKTKGEIALTVDAIEKGDPADLAPLKLGDKVSGKVPYYIRYTVKNVGTTNLEYASVTHVKGHLGDGTDAQDLMIIGNFAKCDSDSLPKGFTNGKTQKSCAIALAPSATTKVASAEYWGDPFTMGEGLYWK</sequence>
<reference evidence="3" key="1">
    <citation type="submission" date="2022-10" db="EMBL/GenBank/DDBJ databases">
        <title>The complete genomes of actinobacterial strains from the NBC collection.</title>
        <authorList>
            <person name="Joergensen T.S."/>
            <person name="Alvarez Arevalo M."/>
            <person name="Sterndorff E.B."/>
            <person name="Faurdal D."/>
            <person name="Vuksanovic O."/>
            <person name="Mourched A.-S."/>
            <person name="Charusanti P."/>
            <person name="Shaw S."/>
            <person name="Blin K."/>
            <person name="Weber T."/>
        </authorList>
    </citation>
    <scope>NUCLEOTIDE SEQUENCE</scope>
    <source>
        <strain evidence="3">NBC_00060</strain>
    </source>
</reference>
<protein>
    <recommendedName>
        <fullName evidence="4">Lipoprotein</fullName>
    </recommendedName>
</protein>
<feature type="compositionally biased region" description="Low complexity" evidence="1">
    <location>
        <begin position="34"/>
        <end position="67"/>
    </location>
</feature>
<organism evidence="3">
    <name type="scientific">Streptomyces sp. NBC_00060</name>
    <dbReference type="NCBI Taxonomy" id="2975636"/>
    <lineage>
        <taxon>Bacteria</taxon>
        <taxon>Bacillati</taxon>
        <taxon>Actinomycetota</taxon>
        <taxon>Actinomycetes</taxon>
        <taxon>Kitasatosporales</taxon>
        <taxon>Streptomycetaceae</taxon>
        <taxon>Streptomyces</taxon>
    </lineage>
</organism>
<evidence type="ECO:0000256" key="1">
    <source>
        <dbReference type="SAM" id="MobiDB-lite"/>
    </source>
</evidence>
<dbReference type="EMBL" id="CP108253">
    <property type="protein sequence ID" value="WTU41748.1"/>
    <property type="molecule type" value="Genomic_DNA"/>
</dbReference>
<feature type="signal peptide" evidence="2">
    <location>
        <begin position="1"/>
        <end position="29"/>
    </location>
</feature>
<feature type="region of interest" description="Disordered" evidence="1">
    <location>
        <begin position="34"/>
        <end position="79"/>
    </location>
</feature>
<evidence type="ECO:0008006" key="4">
    <source>
        <dbReference type="Google" id="ProtNLM"/>
    </source>
</evidence>
<name>A0AAU2H2D3_9ACTN</name>
<proteinExistence type="predicted"/>
<feature type="chain" id="PRO_5043480131" description="Lipoprotein" evidence="2">
    <location>
        <begin position="30"/>
        <end position="226"/>
    </location>
</feature>
<keyword evidence="2" id="KW-0732">Signal</keyword>
<evidence type="ECO:0000256" key="2">
    <source>
        <dbReference type="SAM" id="SignalP"/>
    </source>
</evidence>